<evidence type="ECO:0000256" key="1">
    <source>
        <dbReference type="SAM" id="MobiDB-lite"/>
    </source>
</evidence>
<feature type="domain" description="DUF7347" evidence="2">
    <location>
        <begin position="26"/>
        <end position="104"/>
    </location>
</feature>
<gene>
    <name evidence="3" type="ORF">GCM10009019_06510</name>
</gene>
<feature type="region of interest" description="Disordered" evidence="1">
    <location>
        <begin position="1"/>
        <end position="29"/>
    </location>
</feature>
<proteinExistence type="predicted"/>
<dbReference type="Proteomes" id="UP001500194">
    <property type="component" value="Unassembled WGS sequence"/>
</dbReference>
<organism evidence="3 4">
    <name type="scientific">Salarchaeum japonicum</name>
    <dbReference type="NCBI Taxonomy" id="555573"/>
    <lineage>
        <taxon>Archaea</taxon>
        <taxon>Methanobacteriati</taxon>
        <taxon>Methanobacteriota</taxon>
        <taxon>Stenosarchaea group</taxon>
        <taxon>Halobacteria</taxon>
        <taxon>Halobacteriales</taxon>
        <taxon>Halobacteriaceae</taxon>
    </lineage>
</organism>
<evidence type="ECO:0000259" key="2">
    <source>
        <dbReference type="Pfam" id="PF24038"/>
    </source>
</evidence>
<dbReference type="RefSeq" id="WP_227261638.1">
    <property type="nucleotide sequence ID" value="NZ_BAAADU010000002.1"/>
</dbReference>
<reference evidence="3 4" key="1">
    <citation type="journal article" date="2019" name="Int. J. Syst. Evol. Microbiol.">
        <title>The Global Catalogue of Microorganisms (GCM) 10K type strain sequencing project: providing services to taxonomists for standard genome sequencing and annotation.</title>
        <authorList>
            <consortium name="The Broad Institute Genomics Platform"/>
            <consortium name="The Broad Institute Genome Sequencing Center for Infectious Disease"/>
            <person name="Wu L."/>
            <person name="Ma J."/>
        </authorList>
    </citation>
    <scope>NUCLEOTIDE SEQUENCE [LARGE SCALE GENOMIC DNA]</scope>
    <source>
        <strain evidence="3 4">JCM 16327</strain>
    </source>
</reference>
<comment type="caution">
    <text evidence="3">The sequence shown here is derived from an EMBL/GenBank/DDBJ whole genome shotgun (WGS) entry which is preliminary data.</text>
</comment>
<dbReference type="EMBL" id="BAAADU010000002">
    <property type="protein sequence ID" value="GAA0646854.1"/>
    <property type="molecule type" value="Genomic_DNA"/>
</dbReference>
<protein>
    <recommendedName>
        <fullName evidence="2">DUF7347 domain-containing protein</fullName>
    </recommendedName>
</protein>
<accession>A0AAV3SYB9</accession>
<keyword evidence="4" id="KW-1185">Reference proteome</keyword>
<dbReference type="Gene3D" id="1.10.10.10">
    <property type="entry name" value="Winged helix-like DNA-binding domain superfamily/Winged helix DNA-binding domain"/>
    <property type="match status" value="1"/>
</dbReference>
<dbReference type="AlphaFoldDB" id="A0AAV3SYB9"/>
<evidence type="ECO:0000313" key="3">
    <source>
        <dbReference type="EMBL" id="GAA0646854.1"/>
    </source>
</evidence>
<dbReference type="Pfam" id="PF24038">
    <property type="entry name" value="DUF7347"/>
    <property type="match status" value="1"/>
</dbReference>
<name>A0AAV3SYB9_9EURY</name>
<dbReference type="GeneID" id="68572230"/>
<dbReference type="InterPro" id="IPR036388">
    <property type="entry name" value="WH-like_DNA-bd_sf"/>
</dbReference>
<dbReference type="InterPro" id="IPR055771">
    <property type="entry name" value="DUF7347"/>
</dbReference>
<sequence>MDEWSESWTAEAAVEGERSPDPGASSEAFGTLANEVRVTVLVRLVRAERDGETPVSFSDLHAAADTESSAGFAYHLRQLTGRFVEKTPDGYVLTDAGRRAADAVLSGAFLDDGQRRAS</sequence>
<evidence type="ECO:0000313" key="4">
    <source>
        <dbReference type="Proteomes" id="UP001500194"/>
    </source>
</evidence>